<dbReference type="AlphaFoldDB" id="A0AA39X488"/>
<dbReference type="PANTHER" id="PTHR12960:SF0">
    <property type="entry name" value="MRNA EXPORT FACTOR GLE1"/>
    <property type="match status" value="1"/>
</dbReference>
<comment type="subcellular location">
    <subcellularLocation>
        <location evidence="1">Nucleus</location>
        <location evidence="1">Nuclear pore complex</location>
    </subcellularLocation>
</comment>
<keyword evidence="5" id="KW-0653">Protein transport</keyword>
<organism evidence="13 14">
    <name type="scientific">Immersiella caudata</name>
    <dbReference type="NCBI Taxonomy" id="314043"/>
    <lineage>
        <taxon>Eukaryota</taxon>
        <taxon>Fungi</taxon>
        <taxon>Dikarya</taxon>
        <taxon>Ascomycota</taxon>
        <taxon>Pezizomycotina</taxon>
        <taxon>Sordariomycetes</taxon>
        <taxon>Sordariomycetidae</taxon>
        <taxon>Sordariales</taxon>
        <taxon>Lasiosphaeriaceae</taxon>
        <taxon>Immersiella</taxon>
    </lineage>
</organism>
<dbReference type="InterPro" id="IPR038506">
    <property type="entry name" value="GLE1-like_sf"/>
</dbReference>
<feature type="coiled-coil region" evidence="11">
    <location>
        <begin position="229"/>
        <end position="266"/>
    </location>
</feature>
<comment type="similarity">
    <text evidence="2">Belongs to the GLE1 family.</text>
</comment>
<comment type="caution">
    <text evidence="13">The sequence shown here is derived from an EMBL/GenBank/DDBJ whole genome shotgun (WGS) entry which is preliminary data.</text>
</comment>
<dbReference type="EMBL" id="JAULSU010000002">
    <property type="protein sequence ID" value="KAK0626846.1"/>
    <property type="molecule type" value="Genomic_DNA"/>
</dbReference>
<evidence type="ECO:0000256" key="9">
    <source>
        <dbReference type="ARBA" id="ARBA00026227"/>
    </source>
</evidence>
<dbReference type="GO" id="GO:0015031">
    <property type="term" value="P:protein transport"/>
    <property type="evidence" value="ECO:0007669"/>
    <property type="project" value="UniProtKB-KW"/>
</dbReference>
<evidence type="ECO:0000256" key="3">
    <source>
        <dbReference type="ARBA" id="ARBA00022448"/>
    </source>
</evidence>
<dbReference type="GO" id="GO:0044614">
    <property type="term" value="C:nuclear pore cytoplasmic filaments"/>
    <property type="evidence" value="ECO:0007669"/>
    <property type="project" value="TreeGrafter"/>
</dbReference>
<dbReference type="PANTHER" id="PTHR12960">
    <property type="entry name" value="GLE-1-RELATED"/>
    <property type="match status" value="1"/>
</dbReference>
<dbReference type="Proteomes" id="UP001175000">
    <property type="component" value="Unassembled WGS sequence"/>
</dbReference>
<dbReference type="Pfam" id="PF07817">
    <property type="entry name" value="GLE1"/>
    <property type="match status" value="1"/>
</dbReference>
<sequence length="544" mass="59361">MAGSSPGPRRSHQWSSPQRAQVLADLLDDNRNSESRHRHLIEAAKKEHDRVREEAERVILEHQKKEERQRLLEEKRKEEQRIQLEEQIAAERLKLLALKEKKIEIPPAPPAEPKTDPAKSSATSGPVPPPVQTTTTQANGATPQVSPPKQATSNPFAVTPGSLVTAAKPAIAIPGANGAVAKPSSTVAGGSNPFGISTLLNGVAPQPTPAPAPAKAVVSASPPTAWTTIDRYTEIHRNLKALRKSMKEQLTQNKALKARMGDMRREIVKSIGQLTNGVGANRKQQEKIIAMLREALENAPSSSLIDPGMFTLESRSPVAGATHNEDQLPSLFFYLINIFAKATIKQFIVETGANPETADPIGVTIAIVFSNADFHWRGASMIDILMAKFRIVCPVLFGYRGSEKTEQGRARLGWWKDQNGQWIDEQSHMNRMMGIGSGFAAVALRNFGKSTKQNPCPPRHYWTAMARIVNTPPAEISNTQCLVLKAMIENYEPKLLEFYGDAGRAALRAALIEFPARTAQKSPAVNSLEVVATLLKKDTGLALG</sequence>
<dbReference type="GO" id="GO:0005737">
    <property type="term" value="C:cytoplasm"/>
    <property type="evidence" value="ECO:0007669"/>
    <property type="project" value="TreeGrafter"/>
</dbReference>
<feature type="region of interest" description="Disordered" evidence="12">
    <location>
        <begin position="60"/>
        <end position="82"/>
    </location>
</feature>
<evidence type="ECO:0000256" key="6">
    <source>
        <dbReference type="ARBA" id="ARBA00023010"/>
    </source>
</evidence>
<feature type="region of interest" description="Disordered" evidence="12">
    <location>
        <begin position="104"/>
        <end position="157"/>
    </location>
</feature>
<evidence type="ECO:0000256" key="12">
    <source>
        <dbReference type="SAM" id="MobiDB-lite"/>
    </source>
</evidence>
<evidence type="ECO:0000256" key="7">
    <source>
        <dbReference type="ARBA" id="ARBA00023132"/>
    </source>
</evidence>
<keyword evidence="7" id="KW-0906">Nuclear pore complex</keyword>
<feature type="compositionally biased region" description="Polar residues" evidence="12">
    <location>
        <begin position="138"/>
        <end position="156"/>
    </location>
</feature>
<proteinExistence type="inferred from homology"/>
<dbReference type="GO" id="GO:0005543">
    <property type="term" value="F:phospholipid binding"/>
    <property type="evidence" value="ECO:0007669"/>
    <property type="project" value="TreeGrafter"/>
</dbReference>
<keyword evidence="11" id="KW-0175">Coiled coil</keyword>
<dbReference type="Gene3D" id="1.25.40.510">
    <property type="entry name" value="GLE1-like"/>
    <property type="match status" value="1"/>
</dbReference>
<protein>
    <recommendedName>
        <fullName evidence="9">mRNA export factor GLE1</fullName>
    </recommendedName>
    <alternativeName>
        <fullName evidence="10">Nucleoporin GLE1</fullName>
    </alternativeName>
</protein>
<dbReference type="GO" id="GO:0031369">
    <property type="term" value="F:translation initiation factor binding"/>
    <property type="evidence" value="ECO:0007669"/>
    <property type="project" value="TreeGrafter"/>
</dbReference>
<name>A0AA39X488_9PEZI</name>
<dbReference type="GO" id="GO:0000822">
    <property type="term" value="F:inositol hexakisphosphate binding"/>
    <property type="evidence" value="ECO:0007669"/>
    <property type="project" value="TreeGrafter"/>
</dbReference>
<evidence type="ECO:0000256" key="2">
    <source>
        <dbReference type="ARBA" id="ARBA00011056"/>
    </source>
</evidence>
<keyword evidence="6" id="KW-0811">Translocation</keyword>
<keyword evidence="4" id="KW-0509">mRNA transport</keyword>
<evidence type="ECO:0000256" key="1">
    <source>
        <dbReference type="ARBA" id="ARBA00004567"/>
    </source>
</evidence>
<reference evidence="13" key="1">
    <citation type="submission" date="2023-06" db="EMBL/GenBank/DDBJ databases">
        <title>Genome-scale phylogeny and comparative genomics of the fungal order Sordariales.</title>
        <authorList>
            <consortium name="Lawrence Berkeley National Laboratory"/>
            <person name="Hensen N."/>
            <person name="Bonometti L."/>
            <person name="Westerberg I."/>
            <person name="Brannstrom I.O."/>
            <person name="Guillou S."/>
            <person name="Cros-Aarteil S."/>
            <person name="Calhoun S."/>
            <person name="Haridas S."/>
            <person name="Kuo A."/>
            <person name="Mondo S."/>
            <person name="Pangilinan J."/>
            <person name="Riley R."/>
            <person name="Labutti K."/>
            <person name="Andreopoulos B."/>
            <person name="Lipzen A."/>
            <person name="Chen C."/>
            <person name="Yanf M."/>
            <person name="Daum C."/>
            <person name="Ng V."/>
            <person name="Clum A."/>
            <person name="Steindorff A."/>
            <person name="Ohm R."/>
            <person name="Martin F."/>
            <person name="Silar P."/>
            <person name="Natvig D."/>
            <person name="Lalanne C."/>
            <person name="Gautier V."/>
            <person name="Ament-Velasquez S.L."/>
            <person name="Kruys A."/>
            <person name="Hutchinson M.I."/>
            <person name="Powell A.J."/>
            <person name="Barry K."/>
            <person name="Miller A.N."/>
            <person name="Grigoriev I.V."/>
            <person name="Debuchy R."/>
            <person name="Gladieux P."/>
            <person name="Thoren M.H."/>
            <person name="Johannesson H."/>
        </authorList>
    </citation>
    <scope>NUCLEOTIDE SEQUENCE</scope>
    <source>
        <strain evidence="13">CBS 606.72</strain>
    </source>
</reference>
<gene>
    <name evidence="13" type="ORF">B0T14DRAFT_493100</name>
</gene>
<evidence type="ECO:0000313" key="13">
    <source>
        <dbReference type="EMBL" id="KAK0626846.1"/>
    </source>
</evidence>
<evidence type="ECO:0000256" key="8">
    <source>
        <dbReference type="ARBA" id="ARBA00023242"/>
    </source>
</evidence>
<evidence type="ECO:0000256" key="11">
    <source>
        <dbReference type="SAM" id="Coils"/>
    </source>
</evidence>
<keyword evidence="3" id="KW-0813">Transport</keyword>
<feature type="region of interest" description="Disordered" evidence="12">
    <location>
        <begin position="1"/>
        <end position="20"/>
    </location>
</feature>
<keyword evidence="8" id="KW-0539">Nucleus</keyword>
<evidence type="ECO:0000256" key="4">
    <source>
        <dbReference type="ARBA" id="ARBA00022816"/>
    </source>
</evidence>
<dbReference type="GO" id="GO:0016973">
    <property type="term" value="P:poly(A)+ mRNA export from nucleus"/>
    <property type="evidence" value="ECO:0007669"/>
    <property type="project" value="InterPro"/>
</dbReference>
<accession>A0AA39X488</accession>
<dbReference type="InterPro" id="IPR012476">
    <property type="entry name" value="GLE1"/>
</dbReference>
<evidence type="ECO:0000256" key="5">
    <source>
        <dbReference type="ARBA" id="ARBA00022927"/>
    </source>
</evidence>
<evidence type="ECO:0000256" key="10">
    <source>
        <dbReference type="ARBA" id="ARBA00029983"/>
    </source>
</evidence>
<evidence type="ECO:0000313" key="14">
    <source>
        <dbReference type="Proteomes" id="UP001175000"/>
    </source>
</evidence>
<keyword evidence="14" id="KW-1185">Reference proteome</keyword>